<comment type="catalytic activity">
    <reaction evidence="6">
        <text>L-threonyl-[protein] + ATP = O-phospho-L-threonyl-[protein] + ADP + H(+)</text>
        <dbReference type="Rhea" id="RHEA:46608"/>
        <dbReference type="Rhea" id="RHEA-COMP:11060"/>
        <dbReference type="Rhea" id="RHEA-COMP:11605"/>
        <dbReference type="ChEBI" id="CHEBI:15378"/>
        <dbReference type="ChEBI" id="CHEBI:30013"/>
        <dbReference type="ChEBI" id="CHEBI:30616"/>
        <dbReference type="ChEBI" id="CHEBI:61977"/>
        <dbReference type="ChEBI" id="CHEBI:456216"/>
        <dbReference type="EC" id="2.7.11.24"/>
    </reaction>
    <physiologicalReaction direction="left-to-right" evidence="6">
        <dbReference type="Rhea" id="RHEA:46609"/>
    </physiologicalReaction>
</comment>
<dbReference type="PANTHER" id="PTHR48016">
    <property type="entry name" value="MAP KINASE KINASE KINASE SSK2-RELATED-RELATED"/>
    <property type="match status" value="1"/>
</dbReference>
<keyword evidence="4 10" id="KW-0418">Kinase</keyword>
<evidence type="ECO:0000259" key="9">
    <source>
        <dbReference type="PROSITE" id="PS50011"/>
    </source>
</evidence>
<dbReference type="OrthoDB" id="4062651at2759"/>
<accession>A0A6A6HVK3</accession>
<sequence>MVPNAHPKTLFHLVPTNQVGHDALLHPDNKRLVLSSREGPLGLEVGYHVSSIPRGHVITRLGRNADLILRQSSPRNPMSAVHVAFKINPTTELVILSVRSKRVSSVRFAVRKSKDERKTVQKDYEISIASYEFDLLWLIAGTESLKTLTIQGYQTSLQLLQDVRSRDRPTETDNSEALSWHMTRLDTVKGSLFKNIPHLRDWKGEGSYGTVFQAVDQTSGHTFAIKVVELEKYDDADAARALLHREIKVVKRLNRAHIIEYLGHQHFHTLCPEIFMPLREGSLTSLVKTTPIPDYNELCLTVLRQMLSALDYLASENLLHRDLKPDNILYYTLPDEGSRHFQLADFGLAHHRSLAKTFCGTGYYQAPELWPQKSKVYAPQSPKMDIWSLFATIVAVDSRFKEFPPHTSDYGIVLSALEAKASQSSLEPMARLHPDRRASAAQMLVHFFDGGGLTTPRSKIPPSSLRPRRLPRQAFCSHAASHREPRRQSRATRCTAAAADSRAQRWRCQAPGRISRSQS</sequence>
<evidence type="ECO:0000313" key="10">
    <source>
        <dbReference type="EMBL" id="KAF2241450.1"/>
    </source>
</evidence>
<evidence type="ECO:0000256" key="2">
    <source>
        <dbReference type="ARBA" id="ARBA00022679"/>
    </source>
</evidence>
<dbReference type="InterPro" id="IPR050538">
    <property type="entry name" value="MAP_kinase_kinase_kinase"/>
</dbReference>
<dbReference type="SMART" id="SM00220">
    <property type="entry name" value="S_TKc"/>
    <property type="match status" value="1"/>
</dbReference>
<dbReference type="InterPro" id="IPR011009">
    <property type="entry name" value="Kinase-like_dom_sf"/>
</dbReference>
<dbReference type="Proteomes" id="UP000800094">
    <property type="component" value="Unassembled WGS sequence"/>
</dbReference>
<keyword evidence="11" id="KW-1185">Reference proteome</keyword>
<reference evidence="10" key="1">
    <citation type="journal article" date="2020" name="Stud. Mycol.">
        <title>101 Dothideomycetes genomes: a test case for predicting lifestyles and emergence of pathogens.</title>
        <authorList>
            <person name="Haridas S."/>
            <person name="Albert R."/>
            <person name="Binder M."/>
            <person name="Bloem J."/>
            <person name="Labutti K."/>
            <person name="Salamov A."/>
            <person name="Andreopoulos B."/>
            <person name="Baker S."/>
            <person name="Barry K."/>
            <person name="Bills G."/>
            <person name="Bluhm B."/>
            <person name="Cannon C."/>
            <person name="Castanera R."/>
            <person name="Culley D."/>
            <person name="Daum C."/>
            <person name="Ezra D."/>
            <person name="Gonzalez J."/>
            <person name="Henrissat B."/>
            <person name="Kuo A."/>
            <person name="Liang C."/>
            <person name="Lipzen A."/>
            <person name="Lutzoni F."/>
            <person name="Magnuson J."/>
            <person name="Mondo S."/>
            <person name="Nolan M."/>
            <person name="Ohm R."/>
            <person name="Pangilinan J."/>
            <person name="Park H.-J."/>
            <person name="Ramirez L."/>
            <person name="Alfaro M."/>
            <person name="Sun H."/>
            <person name="Tritt A."/>
            <person name="Yoshinaga Y."/>
            <person name="Zwiers L.-H."/>
            <person name="Turgeon B."/>
            <person name="Goodwin S."/>
            <person name="Spatafora J."/>
            <person name="Crous P."/>
            <person name="Grigoriev I."/>
        </authorList>
    </citation>
    <scope>NUCLEOTIDE SEQUENCE</scope>
    <source>
        <strain evidence="10">CBS 122368</strain>
    </source>
</reference>
<dbReference type="PANTHER" id="PTHR48016:SF56">
    <property type="entry name" value="MAPKK KINASE"/>
    <property type="match status" value="1"/>
</dbReference>
<evidence type="ECO:0000256" key="5">
    <source>
        <dbReference type="ARBA" id="ARBA00022840"/>
    </source>
</evidence>
<dbReference type="InterPro" id="IPR008271">
    <property type="entry name" value="Ser/Thr_kinase_AS"/>
</dbReference>
<dbReference type="SUPFAM" id="SSF56112">
    <property type="entry name" value="Protein kinase-like (PK-like)"/>
    <property type="match status" value="1"/>
</dbReference>
<dbReference type="RefSeq" id="XP_033676454.1">
    <property type="nucleotide sequence ID" value="XM_033831741.1"/>
</dbReference>
<feature type="region of interest" description="Disordered" evidence="8">
    <location>
        <begin position="477"/>
        <end position="519"/>
    </location>
</feature>
<dbReference type="EC" id="2.7.11.24" evidence="1"/>
<keyword evidence="5" id="KW-0067">ATP-binding</keyword>
<protein>
    <recommendedName>
        <fullName evidence="1">mitogen-activated protein kinase</fullName>
        <ecNumber evidence="1">2.7.11.24</ecNumber>
    </recommendedName>
</protein>
<evidence type="ECO:0000256" key="1">
    <source>
        <dbReference type="ARBA" id="ARBA00012411"/>
    </source>
</evidence>
<organism evidence="10 11">
    <name type="scientific">Trematosphaeria pertusa</name>
    <dbReference type="NCBI Taxonomy" id="390896"/>
    <lineage>
        <taxon>Eukaryota</taxon>
        <taxon>Fungi</taxon>
        <taxon>Dikarya</taxon>
        <taxon>Ascomycota</taxon>
        <taxon>Pezizomycotina</taxon>
        <taxon>Dothideomycetes</taxon>
        <taxon>Pleosporomycetidae</taxon>
        <taxon>Pleosporales</taxon>
        <taxon>Massarineae</taxon>
        <taxon>Trematosphaeriaceae</taxon>
        <taxon>Trematosphaeria</taxon>
    </lineage>
</organism>
<evidence type="ECO:0000256" key="3">
    <source>
        <dbReference type="ARBA" id="ARBA00022741"/>
    </source>
</evidence>
<evidence type="ECO:0000256" key="6">
    <source>
        <dbReference type="ARBA" id="ARBA00047919"/>
    </source>
</evidence>
<keyword evidence="2" id="KW-0808">Transferase</keyword>
<dbReference type="GeneID" id="54585071"/>
<dbReference type="CDD" id="cd00180">
    <property type="entry name" value="PKc"/>
    <property type="match status" value="1"/>
</dbReference>
<gene>
    <name evidence="10" type="ORF">BU26DRAFT_544484</name>
</gene>
<evidence type="ECO:0000313" key="11">
    <source>
        <dbReference type="Proteomes" id="UP000800094"/>
    </source>
</evidence>
<feature type="domain" description="Protein kinase" evidence="9">
    <location>
        <begin position="197"/>
        <end position="449"/>
    </location>
</feature>
<dbReference type="AlphaFoldDB" id="A0A6A6HVK3"/>
<dbReference type="Pfam" id="PF00069">
    <property type="entry name" value="Pkinase"/>
    <property type="match status" value="1"/>
</dbReference>
<dbReference type="Gene3D" id="1.10.510.10">
    <property type="entry name" value="Transferase(Phosphotransferase) domain 1"/>
    <property type="match status" value="1"/>
</dbReference>
<dbReference type="EMBL" id="ML987212">
    <property type="protein sequence ID" value="KAF2241450.1"/>
    <property type="molecule type" value="Genomic_DNA"/>
</dbReference>
<dbReference type="PROSITE" id="PS50011">
    <property type="entry name" value="PROTEIN_KINASE_DOM"/>
    <property type="match status" value="1"/>
</dbReference>
<dbReference type="InterPro" id="IPR000719">
    <property type="entry name" value="Prot_kinase_dom"/>
</dbReference>
<evidence type="ECO:0000256" key="8">
    <source>
        <dbReference type="SAM" id="MobiDB-lite"/>
    </source>
</evidence>
<dbReference type="GO" id="GO:0005524">
    <property type="term" value="F:ATP binding"/>
    <property type="evidence" value="ECO:0007669"/>
    <property type="project" value="UniProtKB-KW"/>
</dbReference>
<evidence type="ECO:0000256" key="4">
    <source>
        <dbReference type="ARBA" id="ARBA00022777"/>
    </source>
</evidence>
<evidence type="ECO:0000256" key="7">
    <source>
        <dbReference type="ARBA" id="ARBA00048130"/>
    </source>
</evidence>
<dbReference type="GO" id="GO:0004707">
    <property type="term" value="F:MAP kinase activity"/>
    <property type="evidence" value="ECO:0007669"/>
    <property type="project" value="UniProtKB-EC"/>
</dbReference>
<proteinExistence type="predicted"/>
<dbReference type="PROSITE" id="PS00108">
    <property type="entry name" value="PROTEIN_KINASE_ST"/>
    <property type="match status" value="1"/>
</dbReference>
<name>A0A6A6HVK3_9PLEO</name>
<keyword evidence="3" id="KW-0547">Nucleotide-binding</keyword>
<comment type="catalytic activity">
    <reaction evidence="7">
        <text>L-seryl-[protein] + ATP = O-phospho-L-seryl-[protein] + ADP + H(+)</text>
        <dbReference type="Rhea" id="RHEA:17989"/>
        <dbReference type="Rhea" id="RHEA-COMP:9863"/>
        <dbReference type="Rhea" id="RHEA-COMP:11604"/>
        <dbReference type="ChEBI" id="CHEBI:15378"/>
        <dbReference type="ChEBI" id="CHEBI:29999"/>
        <dbReference type="ChEBI" id="CHEBI:30616"/>
        <dbReference type="ChEBI" id="CHEBI:83421"/>
        <dbReference type="ChEBI" id="CHEBI:456216"/>
        <dbReference type="EC" id="2.7.11.24"/>
    </reaction>
    <physiologicalReaction direction="left-to-right" evidence="7">
        <dbReference type="Rhea" id="RHEA:17990"/>
    </physiologicalReaction>
</comment>